<dbReference type="PROSITE" id="PS51375">
    <property type="entry name" value="PPR"/>
    <property type="match status" value="5"/>
</dbReference>
<dbReference type="RefSeq" id="XP_010269479.1">
    <property type="nucleotide sequence ID" value="XM_010271177.2"/>
</dbReference>
<dbReference type="OMA" id="WFFIMER"/>
<dbReference type="PANTHER" id="PTHR47926:SF490">
    <property type="entry name" value="REPEAT-LIKE SUPERFAMILY PROTEIN, PUTATIVE-RELATED"/>
    <property type="match status" value="1"/>
</dbReference>
<dbReference type="Proteomes" id="UP000189703">
    <property type="component" value="Unplaced"/>
</dbReference>
<dbReference type="Pfam" id="PF13812">
    <property type="entry name" value="PPR_3"/>
    <property type="match status" value="1"/>
</dbReference>
<dbReference type="Gene3D" id="1.25.40.10">
    <property type="entry name" value="Tetratricopeptide repeat domain"/>
    <property type="match status" value="3"/>
</dbReference>
<dbReference type="GO" id="GO:0009451">
    <property type="term" value="P:RNA modification"/>
    <property type="evidence" value="ECO:0007669"/>
    <property type="project" value="InterPro"/>
</dbReference>
<dbReference type="FunFam" id="1.25.40.10:FF:000427">
    <property type="entry name" value="Pentatricopeptide repeat-containing protein chloroplastic"/>
    <property type="match status" value="1"/>
</dbReference>
<dbReference type="Pfam" id="PF13041">
    <property type="entry name" value="PPR_2"/>
    <property type="match status" value="1"/>
</dbReference>
<gene>
    <name evidence="2" type="primary">LOC104606117</name>
</gene>
<dbReference type="eggNOG" id="KOG4197">
    <property type="taxonomic scope" value="Eukaryota"/>
</dbReference>
<dbReference type="NCBIfam" id="TIGR00756">
    <property type="entry name" value="PPR"/>
    <property type="match status" value="4"/>
</dbReference>
<accession>A0A1U8B0V3</accession>
<dbReference type="AlphaFoldDB" id="A0A1U8B0V3"/>
<evidence type="ECO:0000313" key="2">
    <source>
        <dbReference type="RefSeq" id="XP_010269479.1"/>
    </source>
</evidence>
<sequence>MSSSSQLYSIGDRILHLLNTCTSPTQLHQIQAQIILHKLHFDTTVVFHFIKACQSLRLLDSALLLATQIPRPHVFICNSLIRAFSHTHSPQASISVYARMLRDSVSPNNFTFPFILKSLSDLKHLKQGQAVHTQIIKLGHFNDIYIQNSLLNLYAACGDMETCQRVFDEMPRKDAVSWTVLIAGNRSARKLDEALIAFEQMQFSGVLPNPVTMVNALSACASSGALEMGAWIHDFITRQGWKLDVILGTSLVDMYGKCGRIDAGLSVFHSMGEKNVYTWNSLIKGLALAKSGQEAVRWFSRMEEEGIKADEVSLIGVLCACSHSGLVQTGREIFHSMIDGKYGFSPGVKHYGCMIDLFGRAGYLEEAFEFIERMPFHPTKVMWGALLAGCRAHGDLELSEFAARKLVELEPNNGAYYILLSNLCAEMGRWNDVEKVRRLMRDRGLRKDLGSSSIQLQEPKRHVYGLLAP</sequence>
<dbReference type="InterPro" id="IPR002885">
    <property type="entry name" value="PPR_rpt"/>
</dbReference>
<dbReference type="KEGG" id="nnu:104606117"/>
<name>A0A1U8B0V3_NELNU</name>
<dbReference type="FunFam" id="1.25.40.10:FF:001204">
    <property type="entry name" value="Pentatricopeptide (PPR) repeat protein-like"/>
    <property type="match status" value="1"/>
</dbReference>
<dbReference type="InterPro" id="IPR046848">
    <property type="entry name" value="E_motif"/>
</dbReference>
<evidence type="ECO:0000313" key="1">
    <source>
        <dbReference type="Proteomes" id="UP000189703"/>
    </source>
</evidence>
<dbReference type="GeneID" id="104606117"/>
<dbReference type="OrthoDB" id="1877720at2759"/>
<dbReference type="PANTHER" id="PTHR47926">
    <property type="entry name" value="PENTATRICOPEPTIDE REPEAT-CONTAINING PROTEIN"/>
    <property type="match status" value="1"/>
</dbReference>
<organism evidence="1 2">
    <name type="scientific">Nelumbo nucifera</name>
    <name type="common">Sacred lotus</name>
    <dbReference type="NCBI Taxonomy" id="4432"/>
    <lineage>
        <taxon>Eukaryota</taxon>
        <taxon>Viridiplantae</taxon>
        <taxon>Streptophyta</taxon>
        <taxon>Embryophyta</taxon>
        <taxon>Tracheophyta</taxon>
        <taxon>Spermatophyta</taxon>
        <taxon>Magnoliopsida</taxon>
        <taxon>Proteales</taxon>
        <taxon>Nelumbonaceae</taxon>
        <taxon>Nelumbo</taxon>
    </lineage>
</organism>
<dbReference type="Pfam" id="PF01535">
    <property type="entry name" value="PPR"/>
    <property type="match status" value="3"/>
</dbReference>
<keyword evidence="1" id="KW-1185">Reference proteome</keyword>
<protein>
    <submittedName>
        <fullName evidence="2">Pentatricopeptide repeat-containing protein At5g66520-like</fullName>
    </submittedName>
</protein>
<dbReference type="GO" id="GO:0003723">
    <property type="term" value="F:RNA binding"/>
    <property type="evidence" value="ECO:0007669"/>
    <property type="project" value="InterPro"/>
</dbReference>
<dbReference type="Pfam" id="PF20431">
    <property type="entry name" value="E_motif"/>
    <property type="match status" value="1"/>
</dbReference>
<dbReference type="InterPro" id="IPR046960">
    <property type="entry name" value="PPR_At4g14850-like_plant"/>
</dbReference>
<proteinExistence type="predicted"/>
<dbReference type="InterPro" id="IPR011990">
    <property type="entry name" value="TPR-like_helical_dom_sf"/>
</dbReference>
<reference evidence="2" key="1">
    <citation type="submission" date="2025-08" db="UniProtKB">
        <authorList>
            <consortium name="RefSeq"/>
        </authorList>
    </citation>
    <scope>IDENTIFICATION</scope>
</reference>